<dbReference type="PANTHER" id="PTHR42855:SF1">
    <property type="entry name" value="ABC TRANSPORTER DOMAIN-CONTAINING PROTEIN"/>
    <property type="match status" value="1"/>
</dbReference>
<dbReference type="GO" id="GO:0005524">
    <property type="term" value="F:ATP binding"/>
    <property type="evidence" value="ECO:0007669"/>
    <property type="project" value="UniProtKB-KW"/>
</dbReference>
<dbReference type="InterPro" id="IPR032524">
    <property type="entry name" value="ABC_tran_C"/>
</dbReference>
<dbReference type="InterPro" id="IPR037118">
    <property type="entry name" value="Val-tRNA_synth_C_sf"/>
</dbReference>
<dbReference type="Pfam" id="PF00005">
    <property type="entry name" value="ABC_tran"/>
    <property type="match status" value="2"/>
</dbReference>
<dbReference type="Proteomes" id="UP001319827">
    <property type="component" value="Chromosome"/>
</dbReference>
<evidence type="ECO:0000259" key="4">
    <source>
        <dbReference type="PROSITE" id="PS50893"/>
    </source>
</evidence>
<dbReference type="Gene3D" id="1.10.287.380">
    <property type="entry name" value="Valyl-tRNA synthetase, C-terminal domain"/>
    <property type="match status" value="1"/>
</dbReference>
<feature type="domain" description="ABC transporter" evidence="4">
    <location>
        <begin position="6"/>
        <end position="259"/>
    </location>
</feature>
<dbReference type="InterPro" id="IPR051309">
    <property type="entry name" value="ABCF_ATPase"/>
</dbReference>
<evidence type="ECO:0000256" key="3">
    <source>
        <dbReference type="SAM" id="Coils"/>
    </source>
</evidence>
<reference evidence="5 6" key="1">
    <citation type="journal article" date="2016" name="C (Basel)">
        <title>Selective Growth of and Electricity Production by Marine Exoelectrogenic Bacteria in Self-Aggregated Hydrogel of Microbially Reduced Graphene Oxide.</title>
        <authorList>
            <person name="Yoshida N."/>
            <person name="Goto Y."/>
            <person name="Miyata Y."/>
        </authorList>
    </citation>
    <scope>NUCLEOTIDE SEQUENCE [LARGE SCALE GENOMIC DNA]</scope>
    <source>
        <strain evidence="5 6">NIT-T3</strain>
    </source>
</reference>
<keyword evidence="3" id="KW-0175">Coiled coil</keyword>
<dbReference type="EMBL" id="AP024355">
    <property type="protein sequence ID" value="BCR04602.1"/>
    <property type="molecule type" value="Genomic_DNA"/>
</dbReference>
<dbReference type="SUPFAM" id="SSF52540">
    <property type="entry name" value="P-loop containing nucleoside triphosphate hydrolases"/>
    <property type="match status" value="2"/>
</dbReference>
<dbReference type="InterPro" id="IPR003593">
    <property type="entry name" value="AAA+_ATPase"/>
</dbReference>
<dbReference type="Pfam" id="PF16326">
    <property type="entry name" value="ABC_tran_CTD"/>
    <property type="match status" value="1"/>
</dbReference>
<dbReference type="InterPro" id="IPR027417">
    <property type="entry name" value="P-loop_NTPase"/>
</dbReference>
<evidence type="ECO:0000256" key="1">
    <source>
        <dbReference type="ARBA" id="ARBA00022741"/>
    </source>
</evidence>
<dbReference type="PROSITE" id="PS00211">
    <property type="entry name" value="ABC_TRANSPORTER_1"/>
    <property type="match status" value="2"/>
</dbReference>
<protein>
    <submittedName>
        <fullName evidence="5">ABC transporter ATP-binding protein</fullName>
    </submittedName>
</protein>
<proteinExistence type="predicted"/>
<dbReference type="InterPro" id="IPR017871">
    <property type="entry name" value="ABC_transporter-like_CS"/>
</dbReference>
<dbReference type="Pfam" id="PF12848">
    <property type="entry name" value="ABC_tran_Xtn"/>
    <property type="match status" value="1"/>
</dbReference>
<dbReference type="PROSITE" id="PS50893">
    <property type="entry name" value="ABC_TRANSPORTER_2"/>
    <property type="match status" value="2"/>
</dbReference>
<dbReference type="SMART" id="SM00382">
    <property type="entry name" value="AAA"/>
    <property type="match status" value="2"/>
</dbReference>
<keyword evidence="2 5" id="KW-0067">ATP-binding</keyword>
<dbReference type="CDD" id="cd03221">
    <property type="entry name" value="ABCF_EF-3"/>
    <property type="match status" value="2"/>
</dbReference>
<feature type="coiled-coil region" evidence="3">
    <location>
        <begin position="534"/>
        <end position="633"/>
    </location>
</feature>
<evidence type="ECO:0000256" key="2">
    <source>
        <dbReference type="ARBA" id="ARBA00022840"/>
    </source>
</evidence>
<organism evidence="5 6">
    <name type="scientific">Desulfuromonas versatilis</name>
    <dbReference type="NCBI Taxonomy" id="2802975"/>
    <lineage>
        <taxon>Bacteria</taxon>
        <taxon>Pseudomonadati</taxon>
        <taxon>Thermodesulfobacteriota</taxon>
        <taxon>Desulfuromonadia</taxon>
        <taxon>Desulfuromonadales</taxon>
        <taxon>Desulfuromonadaceae</taxon>
        <taxon>Desulfuromonas</taxon>
    </lineage>
</organism>
<dbReference type="InterPro" id="IPR003439">
    <property type="entry name" value="ABC_transporter-like_ATP-bd"/>
</dbReference>
<dbReference type="Gene3D" id="3.40.50.300">
    <property type="entry name" value="P-loop containing nucleotide triphosphate hydrolases"/>
    <property type="match status" value="2"/>
</dbReference>
<gene>
    <name evidence="5" type="ORF">DESUT3_16710</name>
</gene>
<accession>A0ABM8HU79</accession>
<keyword evidence="1" id="KW-0547">Nucleotide-binding</keyword>
<sequence length="636" mass="70986">MSMNVIDISGLQKAYGARTILADVNIAVGEGEKVGLIGRNGSGKSTLLRILAGLEDADRGQIMRQRGLKAEYLPQEPVLDPALSVRQILEECLVEARCRLDRYQQIAEALQGADPAQTESLLAEQHDIQGWLDLHRGWSLDHRVTDICGKLGIHDLSQRAGELSGGQAKRVALAGVLLREPDLLMLDEPTNHLDADTVAWLEEALLQYPGAVVLVTHDRYFLDRVATRMFELEQGTMGVYLGGYGAYLEQKQMEMEQEGRTQSRLANLLRREDAWLHRGAKARTTKQKARIDRVDELRQQRKTVGSREVELQFGMDQRLGGTILELQKVSLGYPDKQLIAGLDLILRKGERIGILGPNGSGKSTLLKTILGQLEPLAGEVVLGKNTRIGYIDQDRSGLDPELYVHETLGEGEWVTVAGEKRHKIGYLESFLFSAQEQRKRVSTLSGGERARLLLAKLMLQGANLLILDEPTNDLDIPTLQVLEEALNDYPGCLLVVTHDRYFLDRVSTGILHFEGDGKVVFYEGNYETFCALKAQQLQEQKEQRKAEVKKAEPKEAPPRKRAGLSYKEKLELEQVEKDIEALEGKKAELEGLLADPSGIEGGPQGMEAVSRSFSEVEERLMALMERWEELELKKEG</sequence>
<feature type="domain" description="ABC transporter" evidence="4">
    <location>
        <begin position="324"/>
        <end position="548"/>
    </location>
</feature>
<keyword evidence="6" id="KW-1185">Reference proteome</keyword>
<evidence type="ECO:0000313" key="6">
    <source>
        <dbReference type="Proteomes" id="UP001319827"/>
    </source>
</evidence>
<reference evidence="5 6" key="2">
    <citation type="journal article" date="2021" name="Int. J. Syst. Evol. Microbiol.">
        <title>Isolation and Polyphasic Characterization of Desulfuromonas versatilis sp. Nov., an Electrogenic Bacteria Capable of Versatile Metabolism Isolated from a Graphene Oxide-Reducing Enrichment Culture.</title>
        <authorList>
            <person name="Xie L."/>
            <person name="Yoshida N."/>
            <person name="Ishii S."/>
            <person name="Meng L."/>
        </authorList>
    </citation>
    <scope>NUCLEOTIDE SEQUENCE [LARGE SCALE GENOMIC DNA]</scope>
    <source>
        <strain evidence="5 6">NIT-T3</strain>
    </source>
</reference>
<evidence type="ECO:0000313" key="5">
    <source>
        <dbReference type="EMBL" id="BCR04602.1"/>
    </source>
</evidence>
<dbReference type="PANTHER" id="PTHR42855">
    <property type="entry name" value="ABC TRANSPORTER ATP-BINDING SUBUNIT"/>
    <property type="match status" value="1"/>
</dbReference>
<name>A0ABM8HU79_9BACT</name>
<dbReference type="InterPro" id="IPR032781">
    <property type="entry name" value="ABC_tran_Xtn"/>
</dbReference>